<keyword evidence="6 12" id="KW-0347">Helicase</keyword>
<dbReference type="RefSeq" id="XP_017024082.1">
    <property type="nucleotide sequence ID" value="XM_017168593.2"/>
</dbReference>
<comment type="catalytic activity">
    <reaction evidence="12">
        <text>ATP + H2O = ADP + phosphate + H(+)</text>
        <dbReference type="Rhea" id="RHEA:13065"/>
        <dbReference type="ChEBI" id="CHEBI:15377"/>
        <dbReference type="ChEBI" id="CHEBI:15378"/>
        <dbReference type="ChEBI" id="CHEBI:30616"/>
        <dbReference type="ChEBI" id="CHEBI:43474"/>
        <dbReference type="ChEBI" id="CHEBI:456216"/>
        <dbReference type="EC" id="3.6.4.12"/>
    </reaction>
</comment>
<evidence type="ECO:0000256" key="3">
    <source>
        <dbReference type="ARBA" id="ARBA00022741"/>
    </source>
</evidence>
<dbReference type="GO" id="GO:0005524">
    <property type="term" value="F:ATP binding"/>
    <property type="evidence" value="ECO:0007669"/>
    <property type="project" value="UniProtKB-UniRule"/>
</dbReference>
<dbReference type="Pfam" id="PF03731">
    <property type="entry name" value="Ku_N"/>
    <property type="match status" value="1"/>
</dbReference>
<keyword evidence="10 12" id="KW-0234">DNA repair</keyword>
<dbReference type="SUPFAM" id="SSF53300">
    <property type="entry name" value="vWA-like"/>
    <property type="match status" value="1"/>
</dbReference>
<evidence type="ECO:0000256" key="5">
    <source>
        <dbReference type="ARBA" id="ARBA00022801"/>
    </source>
</evidence>
<dbReference type="GO" id="GO:0003678">
    <property type="term" value="F:DNA helicase activity"/>
    <property type="evidence" value="ECO:0007669"/>
    <property type="project" value="UniProtKB-EC"/>
</dbReference>
<dbReference type="GO" id="GO:0006310">
    <property type="term" value="P:DNA recombination"/>
    <property type="evidence" value="ECO:0007669"/>
    <property type="project" value="UniProtKB-KW"/>
</dbReference>
<feature type="region of interest" description="Disordered" evidence="13">
    <location>
        <begin position="564"/>
        <end position="585"/>
    </location>
</feature>
<dbReference type="GO" id="GO:0000723">
    <property type="term" value="P:telomere maintenance"/>
    <property type="evidence" value="ECO:0007669"/>
    <property type="project" value="InterPro"/>
</dbReference>
<feature type="region of interest" description="Disordered" evidence="13">
    <location>
        <begin position="477"/>
        <end position="507"/>
    </location>
</feature>
<dbReference type="PANTHER" id="PTHR12604">
    <property type="entry name" value="KU AUTOANTIGEN DNA HELICASE"/>
    <property type="match status" value="1"/>
</dbReference>
<keyword evidence="7 12" id="KW-0067">ATP-binding</keyword>
<evidence type="ECO:0000259" key="14">
    <source>
        <dbReference type="SMART" id="SM00559"/>
    </source>
</evidence>
<dbReference type="InterPro" id="IPR016194">
    <property type="entry name" value="SPOC-like_C_dom_sf"/>
</dbReference>
<dbReference type="InterPro" id="IPR036465">
    <property type="entry name" value="vWFA_dom_sf"/>
</dbReference>
<evidence type="ECO:0000256" key="4">
    <source>
        <dbReference type="ARBA" id="ARBA00022763"/>
    </source>
</evidence>
<reference evidence="15" key="1">
    <citation type="submission" date="2025-05" db="UniProtKB">
        <authorList>
            <consortium name="RefSeq"/>
        </authorList>
    </citation>
    <scope>NUCLEOTIDE SEQUENCE [LARGE SCALE GENOMIC DNA]</scope>
    <source>
        <strain evidence="15">14028-0561.14</strain>
    </source>
</reference>
<keyword evidence="4 12" id="KW-0227">DNA damage</keyword>
<dbReference type="Pfam" id="PF08785">
    <property type="entry name" value="Ku_PK_bind"/>
    <property type="match status" value="1"/>
</dbReference>
<dbReference type="CDD" id="cd00873">
    <property type="entry name" value="KU80"/>
    <property type="match status" value="1"/>
</dbReference>
<dbReference type="GO" id="GO:0003684">
    <property type="term" value="F:damaged DNA binding"/>
    <property type="evidence" value="ECO:0007669"/>
    <property type="project" value="InterPro"/>
</dbReference>
<dbReference type="OrthoDB" id="30826at2759"/>
<dbReference type="SUPFAM" id="SSF101420">
    <property type="entry name" value="C-terminal domain of Ku80"/>
    <property type="match status" value="1"/>
</dbReference>
<evidence type="ECO:0000256" key="1">
    <source>
        <dbReference type="ARBA" id="ARBA00004123"/>
    </source>
</evidence>
<comment type="subcellular location">
    <subcellularLocation>
        <location evidence="1 12">Nucleus</location>
    </subcellularLocation>
</comment>
<name>A0A6P4I574_DROKI</name>
<dbReference type="GO" id="GO:0016787">
    <property type="term" value="F:hydrolase activity"/>
    <property type="evidence" value="ECO:0007669"/>
    <property type="project" value="UniProtKB-KW"/>
</dbReference>
<dbReference type="GO" id="GO:0042162">
    <property type="term" value="F:telomeric DNA binding"/>
    <property type="evidence" value="ECO:0007669"/>
    <property type="project" value="InterPro"/>
</dbReference>
<gene>
    <name evidence="16" type="primary">Ku80</name>
</gene>
<dbReference type="PANTHER" id="PTHR12604:SF4">
    <property type="entry name" value="X-RAY REPAIR CROSS-COMPLEMENTING PROTEIN 5"/>
    <property type="match status" value="1"/>
</dbReference>
<dbReference type="GO" id="GO:0043564">
    <property type="term" value="C:Ku70:Ku80 complex"/>
    <property type="evidence" value="ECO:0007669"/>
    <property type="project" value="InterPro"/>
</dbReference>
<dbReference type="InterPro" id="IPR014893">
    <property type="entry name" value="Ku_PK_bind"/>
</dbReference>
<dbReference type="Gene3D" id="2.40.290.10">
    <property type="match status" value="1"/>
</dbReference>
<proteinExistence type="inferred from homology"/>
<evidence type="ECO:0000256" key="7">
    <source>
        <dbReference type="ARBA" id="ARBA00022840"/>
    </source>
</evidence>
<sequence>MASNKECLIIVLDVRNCAAEDVKLKSVKCASEIIKEKIVCDKKDLVSFVLVGCDSREKDLKAPNVVQYEKIQLCTWNLLLDFFKFVNKTACEEGQWLDGLKVALKLQEEALVFKPARRRILLLFDFNSFPQDYAKFNTITDTLFNADIELIVGTHNISYIDGAESGQPQAIFNFSRKCSPVELENQKYALSLVSRCNATLCNFKEALRTVFKVTNRRPWSWNAKLHIGSKISINLQGVIAMKNQTSVKLKKVWGEDNEVVSRETRHFIKGTEVTPKPEDLVTGYMLGGTPVPYDDALLEPKEPHPPGLHFFGFIKRDAVPDEYFCGDSLYLLVHQKGNTASANKLDALVRALIASDRAILCWKIYSSKFNTPRMVVLLPRLADDSNPATLNMLEVSYTAQHHFWDFPALRTAKSESSEEQLQAIDRLIDSTDLECSLRDTQQPRSWPQNDLLPFDGLPSIFEQNVMDILEWKVIKKEDDQSSKKEDDQSSKKKDDQSSKKKDDQAKKDADMFAQMVKDKKFSDVFWRVPEPLEEKSKQAAATVKKLFPMRYSREWLEKLKAKEQAENGEAVKQEPPEKEIPMPSDGVGLSNPVQDFTRILASVRSITNATQKDARFQALAAQVRVLVFTLLERKKLNSKELGELISLYRESCVDFNAFLEYEKFADELKVAVRAKNLKEFWQMVVMDKQLGPLVLGEPTLDDELALKAYYGIDNWREEMEVE</sequence>
<keyword evidence="8 12" id="KW-0238">DNA-binding</keyword>
<keyword evidence="5 12" id="KW-0378">Hydrolase</keyword>
<comment type="function">
    <text evidence="12">Single-stranded DNA-dependent ATP-dependent helicase.</text>
</comment>
<keyword evidence="15" id="KW-1185">Reference proteome</keyword>
<comment type="similarity">
    <text evidence="2 12">Belongs to the ku80 family.</text>
</comment>
<dbReference type="Gene3D" id="1.25.40.240">
    <property type="entry name" value="Ku, C-terminal domain"/>
    <property type="match status" value="1"/>
</dbReference>
<evidence type="ECO:0000256" key="9">
    <source>
        <dbReference type="ARBA" id="ARBA00023172"/>
    </source>
</evidence>
<dbReference type="GO" id="GO:0003690">
    <property type="term" value="F:double-stranded DNA binding"/>
    <property type="evidence" value="ECO:0007669"/>
    <property type="project" value="TreeGrafter"/>
</dbReference>
<dbReference type="PIRSF" id="PIRSF016570">
    <property type="entry name" value="Ku80"/>
    <property type="match status" value="1"/>
</dbReference>
<evidence type="ECO:0000256" key="11">
    <source>
        <dbReference type="ARBA" id="ARBA00023242"/>
    </source>
</evidence>
<reference evidence="16" key="2">
    <citation type="submission" date="2025-08" db="UniProtKB">
        <authorList>
            <consortium name="RefSeq"/>
        </authorList>
    </citation>
    <scope>IDENTIFICATION</scope>
    <source>
        <strain evidence="16">14028-0561.14</strain>
        <tissue evidence="16">Whole fly</tissue>
    </source>
</reference>
<evidence type="ECO:0000256" key="10">
    <source>
        <dbReference type="ARBA" id="ARBA00023204"/>
    </source>
</evidence>
<keyword evidence="11 12" id="KW-0539">Nucleus</keyword>
<keyword evidence="9 12" id="KW-0233">DNA recombination</keyword>
<evidence type="ECO:0000313" key="15">
    <source>
        <dbReference type="Proteomes" id="UP001652661"/>
    </source>
</evidence>
<dbReference type="Proteomes" id="UP001652661">
    <property type="component" value="Chromosome 2L"/>
</dbReference>
<dbReference type="SMART" id="SM00559">
    <property type="entry name" value="Ku78"/>
    <property type="match status" value="1"/>
</dbReference>
<dbReference type="InterPro" id="IPR036494">
    <property type="entry name" value="Ku_C_sf"/>
</dbReference>
<protein>
    <recommendedName>
        <fullName evidence="12">ATP-dependent DNA helicase II subunit 2</fullName>
        <ecNumber evidence="12">3.6.4.12</ecNumber>
    </recommendedName>
</protein>
<keyword evidence="3 12" id="KW-0547">Nucleotide-binding</keyword>
<dbReference type="EC" id="3.6.4.12" evidence="12"/>
<dbReference type="SUPFAM" id="SSF100939">
    <property type="entry name" value="SPOC domain-like"/>
    <property type="match status" value="1"/>
</dbReference>
<evidence type="ECO:0000256" key="12">
    <source>
        <dbReference type="PIRNR" id="PIRNR016570"/>
    </source>
</evidence>
<dbReference type="AlphaFoldDB" id="A0A6P4I574"/>
<feature type="domain" description="Ku" evidence="14">
    <location>
        <begin position="272"/>
        <end position="412"/>
    </location>
</feature>
<evidence type="ECO:0000313" key="16">
    <source>
        <dbReference type="RefSeq" id="XP_017024082.1"/>
    </source>
</evidence>
<dbReference type="InterPro" id="IPR006164">
    <property type="entry name" value="DNA_bd_Ku70/Ku80"/>
</dbReference>
<evidence type="ECO:0000256" key="2">
    <source>
        <dbReference type="ARBA" id="ARBA00007726"/>
    </source>
</evidence>
<accession>A0A6P4I574</accession>
<feature type="compositionally biased region" description="Basic and acidic residues" evidence="13">
    <location>
        <begin position="564"/>
        <end position="580"/>
    </location>
</feature>
<evidence type="ECO:0000256" key="6">
    <source>
        <dbReference type="ARBA" id="ARBA00022806"/>
    </source>
</evidence>
<evidence type="ECO:0000256" key="13">
    <source>
        <dbReference type="SAM" id="MobiDB-lite"/>
    </source>
</evidence>
<dbReference type="Pfam" id="PF02735">
    <property type="entry name" value="Ku"/>
    <property type="match status" value="1"/>
</dbReference>
<evidence type="ECO:0000256" key="8">
    <source>
        <dbReference type="ARBA" id="ARBA00023125"/>
    </source>
</evidence>
<dbReference type="InterPro" id="IPR005161">
    <property type="entry name" value="Ku_N"/>
</dbReference>
<dbReference type="InterPro" id="IPR024193">
    <property type="entry name" value="Ku80"/>
</dbReference>
<organism evidence="15 16">
    <name type="scientific">Drosophila kikkawai</name>
    <name type="common">Fruit fly</name>
    <dbReference type="NCBI Taxonomy" id="30033"/>
    <lineage>
        <taxon>Eukaryota</taxon>
        <taxon>Metazoa</taxon>
        <taxon>Ecdysozoa</taxon>
        <taxon>Arthropoda</taxon>
        <taxon>Hexapoda</taxon>
        <taxon>Insecta</taxon>
        <taxon>Pterygota</taxon>
        <taxon>Neoptera</taxon>
        <taxon>Endopterygota</taxon>
        <taxon>Diptera</taxon>
        <taxon>Brachycera</taxon>
        <taxon>Muscomorpha</taxon>
        <taxon>Ephydroidea</taxon>
        <taxon>Drosophilidae</taxon>
        <taxon>Drosophila</taxon>
        <taxon>Sophophora</taxon>
    </lineage>
</organism>
<dbReference type="GO" id="GO:0006303">
    <property type="term" value="P:double-strand break repair via nonhomologous end joining"/>
    <property type="evidence" value="ECO:0007669"/>
    <property type="project" value="InterPro"/>
</dbReference>
<dbReference type="Gene3D" id="3.40.50.410">
    <property type="entry name" value="von Willebrand factor, type A domain"/>
    <property type="match status" value="1"/>
</dbReference>